<keyword evidence="5 7" id="KW-0129">CBS domain</keyword>
<protein>
    <submittedName>
        <fullName evidence="12">Hemolysin family protein</fullName>
    </submittedName>
</protein>
<dbReference type="PROSITE" id="PS51846">
    <property type="entry name" value="CNNM"/>
    <property type="match status" value="1"/>
</dbReference>
<feature type="region of interest" description="Disordered" evidence="8">
    <location>
        <begin position="445"/>
        <end position="494"/>
    </location>
</feature>
<evidence type="ECO:0000259" key="10">
    <source>
        <dbReference type="PROSITE" id="PS51371"/>
    </source>
</evidence>
<evidence type="ECO:0000256" key="9">
    <source>
        <dbReference type="SAM" id="Phobius"/>
    </source>
</evidence>
<gene>
    <name evidence="12" type="ORF">NGM29_05105</name>
</gene>
<keyword evidence="6 9" id="KW-0472">Membrane</keyword>
<dbReference type="AlphaFoldDB" id="A0A9E7SUD5"/>
<evidence type="ECO:0000256" key="2">
    <source>
        <dbReference type="ARBA" id="ARBA00022692"/>
    </source>
</evidence>
<keyword evidence="13" id="KW-1185">Reference proteome</keyword>
<evidence type="ECO:0000256" key="6">
    <source>
        <dbReference type="ARBA" id="ARBA00023136"/>
    </source>
</evidence>
<feature type="compositionally biased region" description="Acidic residues" evidence="8">
    <location>
        <begin position="447"/>
        <end position="472"/>
    </location>
</feature>
<evidence type="ECO:0000256" key="4">
    <source>
        <dbReference type="ARBA" id="ARBA00022989"/>
    </source>
</evidence>
<evidence type="ECO:0000256" key="8">
    <source>
        <dbReference type="SAM" id="MobiDB-lite"/>
    </source>
</evidence>
<dbReference type="GO" id="GO:0016020">
    <property type="term" value="C:membrane"/>
    <property type="evidence" value="ECO:0007669"/>
    <property type="project" value="UniProtKB-SubCell"/>
</dbReference>
<accession>A0A9E7SUD5</accession>
<dbReference type="PANTHER" id="PTHR22777:SF17">
    <property type="entry name" value="UPF0053 PROTEIN SLL0260"/>
    <property type="match status" value="1"/>
</dbReference>
<dbReference type="SUPFAM" id="SSF54631">
    <property type="entry name" value="CBS-domain pair"/>
    <property type="match status" value="1"/>
</dbReference>
<dbReference type="FunFam" id="3.10.580.10:FF:000002">
    <property type="entry name" value="Magnesium/cobalt efflux protein CorC"/>
    <property type="match status" value="1"/>
</dbReference>
<dbReference type="GeneID" id="73289401"/>
<dbReference type="InterPro" id="IPR005170">
    <property type="entry name" value="Transptr-assoc_dom"/>
</dbReference>
<keyword evidence="2 9" id="KW-0812">Transmembrane</keyword>
<dbReference type="Pfam" id="PF01595">
    <property type="entry name" value="CNNM"/>
    <property type="match status" value="1"/>
</dbReference>
<dbReference type="RefSeq" id="WP_254159362.1">
    <property type="nucleotide sequence ID" value="NZ_CP100355.1"/>
</dbReference>
<dbReference type="GO" id="GO:0050660">
    <property type="term" value="F:flavin adenine dinucleotide binding"/>
    <property type="evidence" value="ECO:0007669"/>
    <property type="project" value="InterPro"/>
</dbReference>
<evidence type="ECO:0000313" key="12">
    <source>
        <dbReference type="EMBL" id="UTF54654.1"/>
    </source>
</evidence>
<dbReference type="Pfam" id="PF03471">
    <property type="entry name" value="CorC_HlyC"/>
    <property type="match status" value="1"/>
</dbReference>
<evidence type="ECO:0000256" key="7">
    <source>
        <dbReference type="PROSITE-ProRule" id="PRU00703"/>
    </source>
</evidence>
<evidence type="ECO:0000256" key="5">
    <source>
        <dbReference type="ARBA" id="ARBA00023122"/>
    </source>
</evidence>
<evidence type="ECO:0000256" key="3">
    <source>
        <dbReference type="ARBA" id="ARBA00022737"/>
    </source>
</evidence>
<dbReference type="InterPro" id="IPR036318">
    <property type="entry name" value="FAD-bd_PCMH-like_sf"/>
</dbReference>
<organism evidence="12 13">
    <name type="scientific">Natronosalvus rutilus</name>
    <dbReference type="NCBI Taxonomy" id="2953753"/>
    <lineage>
        <taxon>Archaea</taxon>
        <taxon>Methanobacteriati</taxon>
        <taxon>Methanobacteriota</taxon>
        <taxon>Stenosarchaea group</taxon>
        <taxon>Halobacteria</taxon>
        <taxon>Halobacteriales</taxon>
        <taxon>Natrialbaceae</taxon>
        <taxon>Natronosalvus</taxon>
    </lineage>
</organism>
<dbReference type="Gene3D" id="3.30.465.10">
    <property type="match status" value="1"/>
</dbReference>
<dbReference type="SMART" id="SM01091">
    <property type="entry name" value="CorC_HlyC"/>
    <property type="match status" value="1"/>
</dbReference>
<name>A0A9E7SUD5_9EURY</name>
<feature type="domain" description="CBS" evidence="10">
    <location>
        <begin position="299"/>
        <end position="355"/>
    </location>
</feature>
<feature type="transmembrane region" description="Helical" evidence="9">
    <location>
        <begin position="109"/>
        <end position="131"/>
    </location>
</feature>
<dbReference type="CDD" id="cd04590">
    <property type="entry name" value="CBS_pair_CorC_HlyC_assoc"/>
    <property type="match status" value="1"/>
</dbReference>
<dbReference type="PANTHER" id="PTHR22777">
    <property type="entry name" value="HEMOLYSIN-RELATED"/>
    <property type="match status" value="1"/>
</dbReference>
<proteinExistence type="predicted"/>
<keyword evidence="4 9" id="KW-1133">Transmembrane helix</keyword>
<comment type="subcellular location">
    <subcellularLocation>
        <location evidence="1">Membrane</location>
        <topology evidence="1">Multi-pass membrane protein</topology>
    </subcellularLocation>
</comment>
<evidence type="ECO:0000313" key="13">
    <source>
        <dbReference type="Proteomes" id="UP001056855"/>
    </source>
</evidence>
<dbReference type="InterPro" id="IPR044751">
    <property type="entry name" value="Ion_transp-like_CBS"/>
</dbReference>
<feature type="transmembrane region" description="Helical" evidence="9">
    <location>
        <begin position="26"/>
        <end position="53"/>
    </location>
</feature>
<feature type="domain" description="CBS" evidence="10">
    <location>
        <begin position="233"/>
        <end position="294"/>
    </location>
</feature>
<feature type="domain" description="CNNM transmembrane" evidence="11">
    <location>
        <begin position="24"/>
        <end position="214"/>
    </location>
</feature>
<dbReference type="PROSITE" id="PS51371">
    <property type="entry name" value="CBS"/>
    <property type="match status" value="2"/>
</dbReference>
<evidence type="ECO:0000259" key="11">
    <source>
        <dbReference type="PROSITE" id="PS51846"/>
    </source>
</evidence>
<dbReference type="InterPro" id="IPR046342">
    <property type="entry name" value="CBS_dom_sf"/>
</dbReference>
<dbReference type="InterPro" id="IPR002550">
    <property type="entry name" value="CNNM"/>
</dbReference>
<sequence>MVYSLFEAVVFAYTVPGLGLEMDESIVTILGGITVILLIGVSAFFSSSEIALFSLPKHRVESMAEEGVPGAERVQALKSDPHRLLVTILVGNNIANIAMSSIATAVLSIHFGGLAGVFMATFGITAIVLLFGESAPKSYAIEHTETWSIRTAKPLKATEYLLYPLVVLFDYLTRQINRLTGSATGAIETPYVTRDEIQEMIESGEREGVLEEEEHEMLTRIFRFNNTIVKEVMTPRLDMTAVPRDAGIDEAIETSIQSGHARIPVYEGSLDNVQGVVHIRDLVRDLNYGESTDLTMEDVIRPTLHVPESKNVDELLGEMRENRMHMAIVIDEFGTTEGLVTMEDMVEEIVGEILEGGEEEPVEEVDDDTVVVRGEVNIEEVNEALGIELPEGEEFETIAGFIFNRAGRLVEEGETIMYDDDGGVEITVEEVENTRIMKARLEKLGLEEDGEAVDVDGDEDEPRDDSDGDDGDGSGNENGNGDADTDESVTIEDE</sequence>
<dbReference type="Proteomes" id="UP001056855">
    <property type="component" value="Chromosome"/>
</dbReference>
<keyword evidence="3" id="KW-0677">Repeat</keyword>
<dbReference type="InterPro" id="IPR000644">
    <property type="entry name" value="CBS_dom"/>
</dbReference>
<dbReference type="KEGG" id="sawl:NGM29_05105"/>
<dbReference type="Pfam" id="PF00571">
    <property type="entry name" value="CBS"/>
    <property type="match status" value="2"/>
</dbReference>
<dbReference type="SUPFAM" id="SSF56176">
    <property type="entry name" value="FAD-binding/transporter-associated domain-like"/>
    <property type="match status" value="1"/>
</dbReference>
<reference evidence="12" key="1">
    <citation type="submission" date="2022-06" db="EMBL/GenBank/DDBJ databases">
        <title>Diverse halophilic archaea isolated from saline environments.</title>
        <authorList>
            <person name="Cui H.-L."/>
        </authorList>
    </citation>
    <scope>NUCLEOTIDE SEQUENCE</scope>
    <source>
        <strain evidence="12">WLHS1</strain>
    </source>
</reference>
<evidence type="ECO:0000256" key="1">
    <source>
        <dbReference type="ARBA" id="ARBA00004141"/>
    </source>
</evidence>
<dbReference type="Gene3D" id="3.10.580.10">
    <property type="entry name" value="CBS-domain"/>
    <property type="match status" value="1"/>
</dbReference>
<dbReference type="EMBL" id="CP100355">
    <property type="protein sequence ID" value="UTF54654.1"/>
    <property type="molecule type" value="Genomic_DNA"/>
</dbReference>
<feature type="compositionally biased region" description="Acidic residues" evidence="8">
    <location>
        <begin position="483"/>
        <end position="494"/>
    </location>
</feature>
<dbReference type="InterPro" id="IPR016169">
    <property type="entry name" value="FAD-bd_PCMH_sub2"/>
</dbReference>